<dbReference type="Pfam" id="PF12804">
    <property type="entry name" value="NTP_transf_3"/>
    <property type="match status" value="1"/>
</dbReference>
<keyword evidence="4 8" id="KW-0547">Nucleotide-binding</keyword>
<dbReference type="GO" id="GO:0046872">
    <property type="term" value="F:metal ion binding"/>
    <property type="evidence" value="ECO:0007669"/>
    <property type="project" value="UniProtKB-KW"/>
</dbReference>
<evidence type="ECO:0000313" key="10">
    <source>
        <dbReference type="EMBL" id="KKD39078.1"/>
    </source>
</evidence>
<evidence type="ECO:0000256" key="2">
    <source>
        <dbReference type="ARBA" id="ARBA00022679"/>
    </source>
</evidence>
<dbReference type="Gene3D" id="3.90.550.10">
    <property type="entry name" value="Spore Coat Polysaccharide Biosynthesis Protein SpsA, Chain A"/>
    <property type="match status" value="1"/>
</dbReference>
<dbReference type="AlphaFoldDB" id="A0A0F5YK01"/>
<evidence type="ECO:0000256" key="1">
    <source>
        <dbReference type="ARBA" id="ARBA00022490"/>
    </source>
</evidence>
<comment type="cofactor">
    <cofactor evidence="8">
        <name>Mg(2+)</name>
        <dbReference type="ChEBI" id="CHEBI:18420"/>
    </cofactor>
</comment>
<dbReference type="RefSeq" id="WP_046277497.1">
    <property type="nucleotide sequence ID" value="NZ_LATL02000086.1"/>
</dbReference>
<comment type="function">
    <text evidence="8">Transfers a GMP moiety from GTP to Mo-molybdopterin (Mo-MPT) cofactor (Moco or molybdenum cofactor) to form Mo-molybdopterin guanine dinucleotide (Mo-MGD) cofactor.</text>
</comment>
<dbReference type="InterPro" id="IPR029044">
    <property type="entry name" value="Nucleotide-diphossugar_trans"/>
</dbReference>
<comment type="catalytic activity">
    <reaction evidence="8">
        <text>Mo-molybdopterin + GTP + H(+) = Mo-molybdopterin guanine dinucleotide + diphosphate</text>
        <dbReference type="Rhea" id="RHEA:34243"/>
        <dbReference type="ChEBI" id="CHEBI:15378"/>
        <dbReference type="ChEBI" id="CHEBI:33019"/>
        <dbReference type="ChEBI" id="CHEBI:37565"/>
        <dbReference type="ChEBI" id="CHEBI:71302"/>
        <dbReference type="ChEBI" id="CHEBI:71310"/>
        <dbReference type="EC" id="2.7.7.77"/>
    </reaction>
</comment>
<dbReference type="GO" id="GO:0005525">
    <property type="term" value="F:GTP binding"/>
    <property type="evidence" value="ECO:0007669"/>
    <property type="project" value="UniProtKB-UniRule"/>
</dbReference>
<evidence type="ECO:0000313" key="11">
    <source>
        <dbReference type="Proteomes" id="UP000033607"/>
    </source>
</evidence>
<comment type="caution">
    <text evidence="10">The sequence shown here is derived from an EMBL/GenBank/DDBJ whole genome shotgun (WGS) entry which is preliminary data.</text>
</comment>
<evidence type="ECO:0000256" key="4">
    <source>
        <dbReference type="ARBA" id="ARBA00022741"/>
    </source>
</evidence>
<evidence type="ECO:0000256" key="8">
    <source>
        <dbReference type="HAMAP-Rule" id="MF_00316"/>
    </source>
</evidence>
<keyword evidence="5 8" id="KW-0460">Magnesium</keyword>
<feature type="binding site" evidence="8">
    <location>
        <position position="23"/>
    </location>
    <ligand>
        <name>GTP</name>
        <dbReference type="ChEBI" id="CHEBI:37565"/>
    </ligand>
</feature>
<evidence type="ECO:0000256" key="7">
    <source>
        <dbReference type="ARBA" id="ARBA00023150"/>
    </source>
</evidence>
<keyword evidence="2 8" id="KW-0808">Transferase</keyword>
<dbReference type="InterPro" id="IPR025877">
    <property type="entry name" value="MobA-like_NTP_Trfase"/>
</dbReference>
<dbReference type="GO" id="GO:0005737">
    <property type="term" value="C:cytoplasm"/>
    <property type="evidence" value="ECO:0007669"/>
    <property type="project" value="UniProtKB-SubCell"/>
</dbReference>
<comment type="domain">
    <text evidence="8">The N-terminal domain determines nucleotide recognition and specific binding, while the C-terminal domain determines the specific binding to the target protein.</text>
</comment>
<name>A0A0F5YK01_9CYAN</name>
<feature type="binding site" evidence="8">
    <location>
        <position position="100"/>
    </location>
    <ligand>
        <name>GTP</name>
        <dbReference type="ChEBI" id="CHEBI:37565"/>
    </ligand>
</feature>
<keyword evidence="6 8" id="KW-0342">GTP-binding</keyword>
<dbReference type="GO" id="GO:0061603">
    <property type="term" value="F:molybdenum cofactor guanylyltransferase activity"/>
    <property type="evidence" value="ECO:0007669"/>
    <property type="project" value="UniProtKB-EC"/>
</dbReference>
<dbReference type="OrthoDB" id="9788394at2"/>
<dbReference type="NCBIfam" id="NF002741">
    <property type="entry name" value="PRK02726.1"/>
    <property type="match status" value="1"/>
</dbReference>
<dbReference type="PANTHER" id="PTHR19136:SF81">
    <property type="entry name" value="MOLYBDENUM COFACTOR GUANYLYLTRANSFERASE"/>
    <property type="match status" value="1"/>
</dbReference>
<proteinExistence type="inferred from homology"/>
<dbReference type="EC" id="2.7.7.77" evidence="8"/>
<dbReference type="InterPro" id="IPR013482">
    <property type="entry name" value="Molybde_CF_guanTrfase"/>
</dbReference>
<keyword evidence="3 8" id="KW-0479">Metal-binding</keyword>
<dbReference type="GO" id="GO:0006777">
    <property type="term" value="P:Mo-molybdopterin cofactor biosynthetic process"/>
    <property type="evidence" value="ECO:0007669"/>
    <property type="project" value="UniProtKB-KW"/>
</dbReference>
<feature type="binding site" evidence="8">
    <location>
        <begin position="11"/>
        <end position="13"/>
    </location>
    <ligand>
        <name>GTP</name>
        <dbReference type="ChEBI" id="CHEBI:37565"/>
    </ligand>
</feature>
<dbReference type="EMBL" id="LATL02000086">
    <property type="protein sequence ID" value="KKD39078.1"/>
    <property type="molecule type" value="Genomic_DNA"/>
</dbReference>
<dbReference type="HAMAP" id="MF_00316">
    <property type="entry name" value="MobA"/>
    <property type="match status" value="1"/>
</dbReference>
<comment type="caution">
    <text evidence="8">Lacks conserved residue(s) required for the propagation of feature annotation.</text>
</comment>
<evidence type="ECO:0000256" key="5">
    <source>
        <dbReference type="ARBA" id="ARBA00022842"/>
    </source>
</evidence>
<keyword evidence="7 8" id="KW-0501">Molybdenum cofactor biosynthesis</keyword>
<organism evidence="10 11">
    <name type="scientific">Limnoraphis robusta CS-951</name>
    <dbReference type="NCBI Taxonomy" id="1637645"/>
    <lineage>
        <taxon>Bacteria</taxon>
        <taxon>Bacillati</taxon>
        <taxon>Cyanobacteriota</taxon>
        <taxon>Cyanophyceae</taxon>
        <taxon>Oscillatoriophycideae</taxon>
        <taxon>Oscillatoriales</taxon>
        <taxon>Sirenicapillariaceae</taxon>
        <taxon>Limnoraphis</taxon>
    </lineage>
</organism>
<sequence>MSNPEIAALILAGGKSSRMGRDKALIDYQGKPLLTRVCQVAAGCCSSVYVLTSWPARYQNIVSEQVHFLPESEPGQGPLVALADGLTQIDAEWVLLLACDLPQLQPEILQNWLTQLTEVSQSILAVVPSQESGWEPLCGFYRQAALTELKRFIQQGGRSFQTWLTQVPVQALSLEGTTMKMLFNCNTPEDLQALKGESEK</sequence>
<comment type="similarity">
    <text evidence="8">Belongs to the MobA family.</text>
</comment>
<reference evidence="10 11" key="1">
    <citation type="submission" date="2015-06" db="EMBL/GenBank/DDBJ databases">
        <title>Draft genome assembly of filamentous brackish cyanobacterium Limnoraphis robusta strain CS-951.</title>
        <authorList>
            <person name="Willis A."/>
            <person name="Parks M."/>
            <person name="Burford M.A."/>
        </authorList>
    </citation>
    <scope>NUCLEOTIDE SEQUENCE [LARGE SCALE GENOMIC DNA]</scope>
    <source>
        <strain evidence="10 11">CS-951</strain>
    </source>
</reference>
<accession>A0A0F5YK01</accession>
<evidence type="ECO:0000259" key="9">
    <source>
        <dbReference type="Pfam" id="PF12804"/>
    </source>
</evidence>
<evidence type="ECO:0000256" key="3">
    <source>
        <dbReference type="ARBA" id="ARBA00022723"/>
    </source>
</evidence>
<feature type="domain" description="MobA-like NTP transferase" evidence="9">
    <location>
        <begin position="8"/>
        <end position="162"/>
    </location>
</feature>
<dbReference type="Proteomes" id="UP000033607">
    <property type="component" value="Unassembled WGS sequence"/>
</dbReference>
<keyword evidence="1 8" id="KW-0963">Cytoplasm</keyword>
<protein>
    <recommendedName>
        <fullName evidence="8">Probable molybdenum cofactor guanylyltransferase</fullName>
        <shortName evidence="8">MoCo guanylyltransferase</shortName>
        <ecNumber evidence="8">2.7.7.77</ecNumber>
    </recommendedName>
    <alternativeName>
        <fullName evidence="8">GTP:molybdopterin guanylyltransferase</fullName>
    </alternativeName>
    <alternativeName>
        <fullName evidence="8">Mo-MPT guanylyltransferase</fullName>
    </alternativeName>
    <alternativeName>
        <fullName evidence="8">Molybdopterin guanylyltransferase</fullName>
    </alternativeName>
    <alternativeName>
        <fullName evidence="8">Molybdopterin-guanine dinucleotide synthase</fullName>
        <shortName evidence="8">MGD synthase</shortName>
    </alternativeName>
</protein>
<dbReference type="SUPFAM" id="SSF53448">
    <property type="entry name" value="Nucleotide-diphospho-sugar transferases"/>
    <property type="match status" value="1"/>
</dbReference>
<comment type="subcellular location">
    <subcellularLocation>
        <location evidence="8">Cytoplasm</location>
    </subcellularLocation>
</comment>
<dbReference type="PATRIC" id="fig|1637645.4.peg.1724"/>
<gene>
    <name evidence="8" type="primary">mobA</name>
    <name evidence="10" type="ORF">WN50_05440</name>
</gene>
<feature type="binding site" evidence="8">
    <location>
        <position position="100"/>
    </location>
    <ligand>
        <name>Mg(2+)</name>
        <dbReference type="ChEBI" id="CHEBI:18420"/>
    </ligand>
</feature>
<evidence type="ECO:0000256" key="6">
    <source>
        <dbReference type="ARBA" id="ARBA00023134"/>
    </source>
</evidence>
<dbReference type="CDD" id="cd02503">
    <property type="entry name" value="MobA"/>
    <property type="match status" value="1"/>
</dbReference>
<dbReference type="PANTHER" id="PTHR19136">
    <property type="entry name" value="MOLYBDENUM COFACTOR GUANYLYLTRANSFERASE"/>
    <property type="match status" value="1"/>
</dbReference>